<organism evidence="1 2">
    <name type="scientific">Acaulospora morrowiae</name>
    <dbReference type="NCBI Taxonomy" id="94023"/>
    <lineage>
        <taxon>Eukaryota</taxon>
        <taxon>Fungi</taxon>
        <taxon>Fungi incertae sedis</taxon>
        <taxon>Mucoromycota</taxon>
        <taxon>Glomeromycotina</taxon>
        <taxon>Glomeromycetes</taxon>
        <taxon>Diversisporales</taxon>
        <taxon>Acaulosporaceae</taxon>
        <taxon>Acaulospora</taxon>
    </lineage>
</organism>
<sequence length="40" mass="4626">MVFSRLSSTFRSAYTHSRYNPSISARIIRPTLVPISTQFH</sequence>
<dbReference type="AlphaFoldDB" id="A0A9N9I1L6"/>
<protein>
    <submittedName>
        <fullName evidence="1">14948_t:CDS:1</fullName>
    </submittedName>
</protein>
<proteinExistence type="predicted"/>
<keyword evidence="2" id="KW-1185">Reference proteome</keyword>
<evidence type="ECO:0000313" key="1">
    <source>
        <dbReference type="EMBL" id="CAG8717165.1"/>
    </source>
</evidence>
<name>A0A9N9I1L6_9GLOM</name>
<gene>
    <name evidence="1" type="ORF">AMORRO_LOCUS13088</name>
</gene>
<accession>A0A9N9I1L6</accession>
<feature type="non-terminal residue" evidence="1">
    <location>
        <position position="40"/>
    </location>
</feature>
<evidence type="ECO:0000313" key="2">
    <source>
        <dbReference type="Proteomes" id="UP000789342"/>
    </source>
</evidence>
<dbReference type="EMBL" id="CAJVPV010021196">
    <property type="protein sequence ID" value="CAG8717165.1"/>
    <property type="molecule type" value="Genomic_DNA"/>
</dbReference>
<reference evidence="1" key="1">
    <citation type="submission" date="2021-06" db="EMBL/GenBank/DDBJ databases">
        <authorList>
            <person name="Kallberg Y."/>
            <person name="Tangrot J."/>
            <person name="Rosling A."/>
        </authorList>
    </citation>
    <scope>NUCLEOTIDE SEQUENCE</scope>
    <source>
        <strain evidence="1">CL551</strain>
    </source>
</reference>
<comment type="caution">
    <text evidence="1">The sequence shown here is derived from an EMBL/GenBank/DDBJ whole genome shotgun (WGS) entry which is preliminary data.</text>
</comment>
<dbReference type="Proteomes" id="UP000789342">
    <property type="component" value="Unassembled WGS sequence"/>
</dbReference>